<keyword evidence="8" id="KW-0966">Cell projection</keyword>
<dbReference type="PROSITE" id="PS00588">
    <property type="entry name" value="FLAGELLA_BB_ROD"/>
    <property type="match status" value="1"/>
</dbReference>
<dbReference type="Proteomes" id="UP000287374">
    <property type="component" value="Unassembled WGS sequence"/>
</dbReference>
<dbReference type="InterPro" id="IPR010930">
    <property type="entry name" value="Flg_bb/hook_C_dom"/>
</dbReference>
<keyword evidence="8" id="KW-0282">Flagellum</keyword>
<keyword evidence="8" id="KW-0969">Cilium</keyword>
<dbReference type="Pfam" id="PF06429">
    <property type="entry name" value="Flg_bbr_C"/>
    <property type="match status" value="1"/>
</dbReference>
<evidence type="ECO:0000256" key="4">
    <source>
        <dbReference type="ARBA" id="ARBA00023143"/>
    </source>
</evidence>
<evidence type="ECO:0000256" key="6">
    <source>
        <dbReference type="RuleBase" id="RU362062"/>
    </source>
</evidence>
<evidence type="ECO:0000313" key="8">
    <source>
        <dbReference type="EMBL" id="PWY55614.1"/>
    </source>
</evidence>
<dbReference type="InterPro" id="IPR019776">
    <property type="entry name" value="Flagellar_basal_body_rod_CS"/>
</dbReference>
<evidence type="ECO:0000313" key="11">
    <source>
        <dbReference type="Proteomes" id="UP000287374"/>
    </source>
</evidence>
<comment type="subunit">
    <text evidence="5 6">The basal body constitutes a major portion of the flagellar organelle and consists of four rings (L,P,S, and M) mounted on a central rod. The rod consists of about 26 subunits of FlgG in the distal portion, and FlgB, FlgC and FlgF are thought to build up the proximal portion of the rod with about 6 subunits each.</text>
</comment>
<organism evidence="8 10">
    <name type="scientific">Legionella qingyii</name>
    <dbReference type="NCBI Taxonomy" id="2184757"/>
    <lineage>
        <taxon>Bacteria</taxon>
        <taxon>Pseudomonadati</taxon>
        <taxon>Pseudomonadota</taxon>
        <taxon>Gammaproteobacteria</taxon>
        <taxon>Legionellales</taxon>
        <taxon>Legionellaceae</taxon>
        <taxon>Legionella</taxon>
    </lineage>
</organism>
<dbReference type="EMBL" id="QHJG01000016">
    <property type="protein sequence ID" value="PWY55614.1"/>
    <property type="molecule type" value="Genomic_DNA"/>
</dbReference>
<dbReference type="PANTHER" id="PTHR30435:SF29">
    <property type="entry name" value="FLAGELLAR BASAL-BODY ROD PROTEIN FLGC"/>
    <property type="match status" value="1"/>
</dbReference>
<dbReference type="PANTHER" id="PTHR30435">
    <property type="entry name" value="FLAGELLAR PROTEIN"/>
    <property type="match status" value="1"/>
</dbReference>
<dbReference type="InterPro" id="IPR006299">
    <property type="entry name" value="FlgC"/>
</dbReference>
<reference evidence="8 10" key="1">
    <citation type="submission" date="2018-05" db="EMBL/GenBank/DDBJ databases">
        <title>Legionella qingyii sp.nov., whole genome shotgun sequence.</title>
        <authorList>
            <person name="Wu H."/>
            <person name="Zhu Q."/>
            <person name="Hu C."/>
        </authorList>
    </citation>
    <scope>NUCLEOTIDE SEQUENCE [LARGE SCALE GENOMIC DNA]</scope>
    <source>
        <strain evidence="8 10">HEB18</strain>
    </source>
</reference>
<comment type="subcellular location">
    <subcellularLocation>
        <location evidence="1 6">Bacterial flagellum basal body</location>
    </subcellularLocation>
</comment>
<accession>A0A317U0S3</accession>
<dbReference type="AlphaFoldDB" id="A0A317U0S3"/>
<evidence type="ECO:0000256" key="2">
    <source>
        <dbReference type="ARBA" id="ARBA00009677"/>
    </source>
</evidence>
<dbReference type="NCBIfam" id="TIGR01395">
    <property type="entry name" value="FlgC"/>
    <property type="match status" value="1"/>
</dbReference>
<dbReference type="GO" id="GO:0071978">
    <property type="term" value="P:bacterial-type flagellum-dependent swarming motility"/>
    <property type="evidence" value="ECO:0007669"/>
    <property type="project" value="TreeGrafter"/>
</dbReference>
<dbReference type="GO" id="GO:0030694">
    <property type="term" value="C:bacterial-type flagellum basal body, rod"/>
    <property type="evidence" value="ECO:0007669"/>
    <property type="project" value="UniProtKB-UniRule"/>
</dbReference>
<dbReference type="OrthoDB" id="9794148at2"/>
<feature type="domain" description="Flagellar basal-body/hook protein C-terminal" evidence="7">
    <location>
        <begin position="93"/>
        <end position="138"/>
    </location>
</feature>
<evidence type="ECO:0000256" key="1">
    <source>
        <dbReference type="ARBA" id="ARBA00004117"/>
    </source>
</evidence>
<evidence type="ECO:0000256" key="5">
    <source>
        <dbReference type="ARBA" id="ARBA00025933"/>
    </source>
</evidence>
<sequence length="140" mass="15451">MTLSAIFNIAGSALTAETARLTTSAENMSNANVETGSADEVYKAKYPIFKAVQEHANQWMGEQISGGVQLKGTYESNLDPIKHYAPDNPQADQNGFVYTPNVNYVEEMANVISASRSYQMDIELLNTTKQLLQRTLRLGE</sequence>
<dbReference type="RefSeq" id="WP_110142697.1">
    <property type="nucleotide sequence ID" value="NZ_QHJG01000016.1"/>
</dbReference>
<proteinExistence type="inferred from homology"/>
<protein>
    <recommendedName>
        <fullName evidence="3 6">Flagellar basal-body rod protein FlgC</fullName>
    </recommendedName>
</protein>
<evidence type="ECO:0000313" key="9">
    <source>
        <dbReference type="EMBL" id="RUR21791.1"/>
    </source>
</evidence>
<keyword evidence="11" id="KW-1185">Reference proteome</keyword>
<dbReference type="EMBL" id="RZGX01000014">
    <property type="protein sequence ID" value="RUR21791.1"/>
    <property type="molecule type" value="Genomic_DNA"/>
</dbReference>
<keyword evidence="4 6" id="KW-0975">Bacterial flagellum</keyword>
<name>A0A317U0S3_9GAMM</name>
<evidence type="ECO:0000259" key="7">
    <source>
        <dbReference type="Pfam" id="PF06429"/>
    </source>
</evidence>
<gene>
    <name evidence="8" type="primary">flgC</name>
    <name evidence="8" type="ORF">DGG96_10940</name>
    <name evidence="9" type="ORF">ELY20_11230</name>
</gene>
<dbReference type="Proteomes" id="UP000247152">
    <property type="component" value="Unassembled WGS sequence"/>
</dbReference>
<reference evidence="9 11" key="2">
    <citation type="submission" date="2018-12" db="EMBL/GenBank/DDBJ databases">
        <title>Legionella sp,whole genome shotgun sequence.</title>
        <authorList>
            <person name="Wu H."/>
        </authorList>
    </citation>
    <scope>NUCLEOTIDE SEQUENCE [LARGE SCALE GENOMIC DNA]</scope>
    <source>
        <strain evidence="11">km489</strain>
        <strain evidence="9">Km489</strain>
    </source>
</reference>
<comment type="similarity">
    <text evidence="2">Belongs to the flagella basal body rod proteins family.</text>
</comment>
<evidence type="ECO:0000313" key="10">
    <source>
        <dbReference type="Proteomes" id="UP000247152"/>
    </source>
</evidence>
<comment type="caution">
    <text evidence="8">The sequence shown here is derived from an EMBL/GenBank/DDBJ whole genome shotgun (WGS) entry which is preliminary data.</text>
</comment>
<evidence type="ECO:0000256" key="3">
    <source>
        <dbReference type="ARBA" id="ARBA00017941"/>
    </source>
</evidence>